<proteinExistence type="predicted"/>
<reference evidence="1 2" key="1">
    <citation type="submission" date="2019-08" db="EMBL/GenBank/DDBJ databases">
        <authorList>
            <person name="Liang Q."/>
        </authorList>
    </citation>
    <scope>NUCLEOTIDE SEQUENCE [LARGE SCALE GENOMIC DNA]</scope>
    <source>
        <strain evidence="1 2">V1718</strain>
    </source>
</reference>
<organism evidence="1 2">
    <name type="scientific">Microvenator marinus</name>
    <dbReference type="NCBI Taxonomy" id="2600177"/>
    <lineage>
        <taxon>Bacteria</taxon>
        <taxon>Deltaproteobacteria</taxon>
        <taxon>Bradymonadales</taxon>
        <taxon>Microvenatoraceae</taxon>
        <taxon>Microvenator</taxon>
    </lineage>
</organism>
<protein>
    <submittedName>
        <fullName evidence="1">Uncharacterized protein</fullName>
    </submittedName>
</protein>
<dbReference type="KEGG" id="bbae:FRD01_05065"/>
<gene>
    <name evidence="1" type="ORF">FRD01_05065</name>
</gene>
<evidence type="ECO:0000313" key="2">
    <source>
        <dbReference type="Proteomes" id="UP000321595"/>
    </source>
</evidence>
<evidence type="ECO:0000313" key="1">
    <source>
        <dbReference type="EMBL" id="QED26625.1"/>
    </source>
</evidence>
<accession>A0A5B8XLY5</accession>
<dbReference type="Proteomes" id="UP000321595">
    <property type="component" value="Chromosome"/>
</dbReference>
<dbReference type="EMBL" id="CP042467">
    <property type="protein sequence ID" value="QED26625.1"/>
    <property type="molecule type" value="Genomic_DNA"/>
</dbReference>
<name>A0A5B8XLY5_9DELT</name>
<dbReference type="AlphaFoldDB" id="A0A5B8XLY5"/>
<keyword evidence="2" id="KW-1185">Reference proteome</keyword>
<sequence>MLQQCPNATVSDQNYEMTGTLEFDDQGNVERDVTVTASATVLVPQECTTGAGIARCTLLQTAINTQPGASGTCTAVGNDCECDITYTDTTNNTSTYTVNEGVLSVSRLGNTATYHYCVSGGTLQAKEFGQNAQEDDFTQLYSAE</sequence>